<dbReference type="EMBL" id="AXCM01003648">
    <property type="status" value="NOT_ANNOTATED_CDS"/>
    <property type="molecule type" value="Genomic_DNA"/>
</dbReference>
<evidence type="ECO:0000313" key="3">
    <source>
        <dbReference type="Proteomes" id="UP000075883"/>
    </source>
</evidence>
<keyword evidence="3" id="KW-1185">Reference proteome</keyword>
<evidence type="ECO:0000256" key="1">
    <source>
        <dbReference type="SAM" id="Phobius"/>
    </source>
</evidence>
<name>A0A182M8F3_9DIPT</name>
<keyword evidence="1" id="KW-0472">Membrane</keyword>
<reference evidence="3" key="1">
    <citation type="submission" date="2013-09" db="EMBL/GenBank/DDBJ databases">
        <title>The Genome Sequence of Anopheles culicifacies species A.</title>
        <authorList>
            <consortium name="The Broad Institute Genomics Platform"/>
            <person name="Neafsey D.E."/>
            <person name="Besansky N."/>
            <person name="Howell P."/>
            <person name="Walton C."/>
            <person name="Young S.K."/>
            <person name="Zeng Q."/>
            <person name="Gargeya S."/>
            <person name="Fitzgerald M."/>
            <person name="Haas B."/>
            <person name="Abouelleil A."/>
            <person name="Allen A.W."/>
            <person name="Alvarado L."/>
            <person name="Arachchi H.M."/>
            <person name="Berlin A.M."/>
            <person name="Chapman S.B."/>
            <person name="Gainer-Dewar J."/>
            <person name="Goldberg J."/>
            <person name="Griggs A."/>
            <person name="Gujja S."/>
            <person name="Hansen M."/>
            <person name="Howarth C."/>
            <person name="Imamovic A."/>
            <person name="Ireland A."/>
            <person name="Larimer J."/>
            <person name="McCowan C."/>
            <person name="Murphy C."/>
            <person name="Pearson M."/>
            <person name="Poon T.W."/>
            <person name="Priest M."/>
            <person name="Roberts A."/>
            <person name="Saif S."/>
            <person name="Shea T."/>
            <person name="Sisk P."/>
            <person name="Sykes S."/>
            <person name="Wortman J."/>
            <person name="Nusbaum C."/>
            <person name="Birren B."/>
        </authorList>
    </citation>
    <scope>NUCLEOTIDE SEQUENCE [LARGE SCALE GENOMIC DNA]</scope>
    <source>
        <strain evidence="3">A-37</strain>
    </source>
</reference>
<dbReference type="VEuPathDB" id="VectorBase:ACUA012031"/>
<reference evidence="2" key="2">
    <citation type="submission" date="2020-05" db="UniProtKB">
        <authorList>
            <consortium name="EnsemblMetazoa"/>
        </authorList>
    </citation>
    <scope>IDENTIFICATION</scope>
    <source>
        <strain evidence="2">A-37</strain>
    </source>
</reference>
<accession>A0A182M8F3</accession>
<sequence length="117" mass="12980">MPKGWMDEWMVRLELAPHTGRDPPSATFLIATYLSILLVPVVVPCHRQGSALWDPATTGSDDGGDESCCEYAGCLLLLTVNFFISTALLEVEEPSLCELLECLEDASRPPSLERWRK</sequence>
<dbReference type="EnsemblMetazoa" id="ACUA012031-RA">
    <property type="protein sequence ID" value="ACUA012031-PA"/>
    <property type="gene ID" value="ACUA012031"/>
</dbReference>
<dbReference type="AlphaFoldDB" id="A0A182M8F3"/>
<protein>
    <submittedName>
        <fullName evidence="2">Uncharacterized protein</fullName>
    </submittedName>
</protein>
<evidence type="ECO:0000313" key="2">
    <source>
        <dbReference type="EnsemblMetazoa" id="ACUA012031-PA"/>
    </source>
</evidence>
<dbReference type="EMBL" id="AXCM01003647">
    <property type="status" value="NOT_ANNOTATED_CDS"/>
    <property type="molecule type" value="Genomic_DNA"/>
</dbReference>
<proteinExistence type="predicted"/>
<dbReference type="Proteomes" id="UP000075883">
    <property type="component" value="Unassembled WGS sequence"/>
</dbReference>
<organism evidence="2 3">
    <name type="scientific">Anopheles culicifacies</name>
    <dbReference type="NCBI Taxonomy" id="139723"/>
    <lineage>
        <taxon>Eukaryota</taxon>
        <taxon>Metazoa</taxon>
        <taxon>Ecdysozoa</taxon>
        <taxon>Arthropoda</taxon>
        <taxon>Hexapoda</taxon>
        <taxon>Insecta</taxon>
        <taxon>Pterygota</taxon>
        <taxon>Neoptera</taxon>
        <taxon>Endopterygota</taxon>
        <taxon>Diptera</taxon>
        <taxon>Nematocera</taxon>
        <taxon>Culicoidea</taxon>
        <taxon>Culicidae</taxon>
        <taxon>Anophelinae</taxon>
        <taxon>Anopheles</taxon>
        <taxon>culicifacies species complex</taxon>
    </lineage>
</organism>
<keyword evidence="1" id="KW-0812">Transmembrane</keyword>
<feature type="transmembrane region" description="Helical" evidence="1">
    <location>
        <begin position="25"/>
        <end position="43"/>
    </location>
</feature>
<keyword evidence="1" id="KW-1133">Transmembrane helix</keyword>